<accession>A0ABQ2UHY4</accession>
<proteinExistence type="predicted"/>
<evidence type="ECO:0000313" key="6">
    <source>
        <dbReference type="EMBL" id="GGU32309.1"/>
    </source>
</evidence>
<dbReference type="Proteomes" id="UP000649573">
    <property type="component" value="Unassembled WGS sequence"/>
</dbReference>
<dbReference type="SUPFAM" id="SSF46689">
    <property type="entry name" value="Homeodomain-like"/>
    <property type="match status" value="1"/>
</dbReference>
<name>A0ABQ2UHY4_9PSEU</name>
<keyword evidence="1" id="KW-0805">Transcription regulation</keyword>
<dbReference type="PROSITE" id="PS50977">
    <property type="entry name" value="HTH_TETR_2"/>
    <property type="match status" value="1"/>
</dbReference>
<dbReference type="InterPro" id="IPR050109">
    <property type="entry name" value="HTH-type_TetR-like_transc_reg"/>
</dbReference>
<keyword evidence="2 4" id="KW-0238">DNA-binding</keyword>
<protein>
    <submittedName>
        <fullName evidence="6">TetR family transcriptional regulator</fullName>
    </submittedName>
</protein>
<reference evidence="7" key="1">
    <citation type="journal article" date="2019" name="Int. J. Syst. Evol. Microbiol.">
        <title>The Global Catalogue of Microorganisms (GCM) 10K type strain sequencing project: providing services to taxonomists for standard genome sequencing and annotation.</title>
        <authorList>
            <consortium name="The Broad Institute Genomics Platform"/>
            <consortium name="The Broad Institute Genome Sequencing Center for Infectious Disease"/>
            <person name="Wu L."/>
            <person name="Ma J."/>
        </authorList>
    </citation>
    <scope>NUCLEOTIDE SEQUENCE [LARGE SCALE GENOMIC DNA]</scope>
    <source>
        <strain evidence="7">JCM 3296</strain>
    </source>
</reference>
<organism evidence="6 7">
    <name type="scientific">Lentzea flava</name>
    <dbReference type="NCBI Taxonomy" id="103732"/>
    <lineage>
        <taxon>Bacteria</taxon>
        <taxon>Bacillati</taxon>
        <taxon>Actinomycetota</taxon>
        <taxon>Actinomycetes</taxon>
        <taxon>Pseudonocardiales</taxon>
        <taxon>Pseudonocardiaceae</taxon>
        <taxon>Lentzea</taxon>
    </lineage>
</organism>
<dbReference type="InterPro" id="IPR001647">
    <property type="entry name" value="HTH_TetR"/>
</dbReference>
<comment type="caution">
    <text evidence="6">The sequence shown here is derived from an EMBL/GenBank/DDBJ whole genome shotgun (WGS) entry which is preliminary data.</text>
</comment>
<feature type="DNA-binding region" description="H-T-H motif" evidence="4">
    <location>
        <begin position="31"/>
        <end position="50"/>
    </location>
</feature>
<evidence type="ECO:0000256" key="3">
    <source>
        <dbReference type="ARBA" id="ARBA00023163"/>
    </source>
</evidence>
<sequence length="201" mass="21853">MVRQQRAEQTRARLVEVAAELFDRYGFAGTNISDITAAAGVTKGALYFHFTAKEELVEAVQDTSTALLADAVAKIAASGVSPLEALIDLSHAVARMLVTEPAVRASFRIARECGDRAKPFVDFHHAWWSVVRELLRAAKRNGQLVTASDVSLPLLAMYVGIEALWSSGMSKDDVSDLFSDAWRLLLPGLVPAELVDELLAE</sequence>
<dbReference type="SUPFAM" id="SSF48498">
    <property type="entry name" value="Tetracyclin repressor-like, C-terminal domain"/>
    <property type="match status" value="1"/>
</dbReference>
<dbReference type="InterPro" id="IPR009057">
    <property type="entry name" value="Homeodomain-like_sf"/>
</dbReference>
<evidence type="ECO:0000256" key="1">
    <source>
        <dbReference type="ARBA" id="ARBA00023015"/>
    </source>
</evidence>
<dbReference type="Pfam" id="PF00440">
    <property type="entry name" value="TetR_N"/>
    <property type="match status" value="1"/>
</dbReference>
<evidence type="ECO:0000259" key="5">
    <source>
        <dbReference type="PROSITE" id="PS50977"/>
    </source>
</evidence>
<dbReference type="InterPro" id="IPR047923">
    <property type="entry name" value="ArpA-like"/>
</dbReference>
<evidence type="ECO:0000256" key="2">
    <source>
        <dbReference type="ARBA" id="ARBA00023125"/>
    </source>
</evidence>
<dbReference type="NCBIfam" id="NF041196">
    <property type="entry name" value="ScbR_bind_reg"/>
    <property type="match status" value="1"/>
</dbReference>
<dbReference type="InterPro" id="IPR036271">
    <property type="entry name" value="Tet_transcr_reg_TetR-rel_C_sf"/>
</dbReference>
<dbReference type="EMBL" id="BMRE01000008">
    <property type="protein sequence ID" value="GGU32309.1"/>
    <property type="molecule type" value="Genomic_DNA"/>
</dbReference>
<gene>
    <name evidence="6" type="ORF">GCM10010178_25600</name>
</gene>
<dbReference type="PANTHER" id="PTHR30055">
    <property type="entry name" value="HTH-TYPE TRANSCRIPTIONAL REGULATOR RUTR"/>
    <property type="match status" value="1"/>
</dbReference>
<evidence type="ECO:0000313" key="7">
    <source>
        <dbReference type="Proteomes" id="UP000649573"/>
    </source>
</evidence>
<dbReference type="PANTHER" id="PTHR30055:SF234">
    <property type="entry name" value="HTH-TYPE TRANSCRIPTIONAL REGULATOR BETI"/>
    <property type="match status" value="1"/>
</dbReference>
<dbReference type="Gene3D" id="1.10.357.10">
    <property type="entry name" value="Tetracycline Repressor, domain 2"/>
    <property type="match status" value="1"/>
</dbReference>
<keyword evidence="3" id="KW-0804">Transcription</keyword>
<feature type="domain" description="HTH tetR-type" evidence="5">
    <location>
        <begin position="8"/>
        <end position="68"/>
    </location>
</feature>
<keyword evidence="7" id="KW-1185">Reference proteome</keyword>
<dbReference type="Pfam" id="PF21935">
    <property type="entry name" value="TetR_C_45"/>
    <property type="match status" value="1"/>
</dbReference>
<evidence type="ECO:0000256" key="4">
    <source>
        <dbReference type="PROSITE-ProRule" id="PRU00335"/>
    </source>
</evidence>
<dbReference type="InterPro" id="IPR054126">
    <property type="entry name" value="CprB_TetR_C"/>
</dbReference>
<dbReference type="PRINTS" id="PR00455">
    <property type="entry name" value="HTHTETR"/>
</dbReference>